<keyword evidence="2" id="KW-1185">Reference proteome</keyword>
<name>A0A841QCZ1_9PROT</name>
<dbReference type="InterPro" id="IPR011051">
    <property type="entry name" value="RmlC_Cupin_sf"/>
</dbReference>
<protein>
    <submittedName>
        <fullName evidence="1">Environmental stress-induced protein Ves</fullName>
    </submittedName>
</protein>
<dbReference type="Gene3D" id="2.60.120.10">
    <property type="entry name" value="Jelly Rolls"/>
    <property type="match status" value="1"/>
</dbReference>
<dbReference type="RefSeq" id="WP_166111843.1">
    <property type="nucleotide sequence ID" value="NZ_BAABDB010000005.1"/>
</dbReference>
<dbReference type="EMBL" id="JACHIE010000002">
    <property type="protein sequence ID" value="MBB6456310.1"/>
    <property type="molecule type" value="Genomic_DNA"/>
</dbReference>
<evidence type="ECO:0000313" key="2">
    <source>
        <dbReference type="Proteomes" id="UP000578000"/>
    </source>
</evidence>
<organism evidence="1 2">
    <name type="scientific">Acetobacter lovaniensis</name>
    <dbReference type="NCBI Taxonomy" id="104100"/>
    <lineage>
        <taxon>Bacteria</taxon>
        <taxon>Pseudomonadati</taxon>
        <taxon>Pseudomonadota</taxon>
        <taxon>Alphaproteobacteria</taxon>
        <taxon>Acetobacterales</taxon>
        <taxon>Acetobacteraceae</taxon>
        <taxon>Acetobacter</taxon>
    </lineage>
</organism>
<dbReference type="PANTHER" id="PTHR37943">
    <property type="entry name" value="PROTEIN VES"/>
    <property type="match status" value="1"/>
</dbReference>
<dbReference type="InterPro" id="IPR010282">
    <property type="entry name" value="Uncharacterised_HutD/Ves"/>
</dbReference>
<dbReference type="Proteomes" id="UP000578000">
    <property type="component" value="Unassembled WGS sequence"/>
</dbReference>
<dbReference type="InterPro" id="IPR014710">
    <property type="entry name" value="RmlC-like_jellyroll"/>
</dbReference>
<reference evidence="1 2" key="1">
    <citation type="submission" date="2020-08" db="EMBL/GenBank/DDBJ databases">
        <title>Genomic Encyclopedia of Type Strains, Phase IV (KMG-IV): sequencing the most valuable type-strain genomes for metagenomic binning, comparative biology and taxonomic classification.</title>
        <authorList>
            <person name="Goeker M."/>
        </authorList>
    </citation>
    <scope>NUCLEOTIDE SEQUENCE [LARGE SCALE GENOMIC DNA]</scope>
    <source>
        <strain evidence="1 2">DSM 4491</strain>
    </source>
</reference>
<proteinExistence type="predicted"/>
<dbReference type="PANTHER" id="PTHR37943:SF1">
    <property type="entry name" value="PROTEIN VES"/>
    <property type="match status" value="1"/>
</dbReference>
<evidence type="ECO:0000313" key="1">
    <source>
        <dbReference type="EMBL" id="MBB6456310.1"/>
    </source>
</evidence>
<dbReference type="Pfam" id="PF05962">
    <property type="entry name" value="HutD"/>
    <property type="match status" value="1"/>
</dbReference>
<gene>
    <name evidence="1" type="ORF">HNR55_000877</name>
</gene>
<accession>A0A841QCZ1</accession>
<dbReference type="AlphaFoldDB" id="A0A841QCZ1"/>
<comment type="caution">
    <text evidence="1">The sequence shown here is derived from an EMBL/GenBank/DDBJ whole genome shotgun (WGS) entry which is preliminary data.</text>
</comment>
<dbReference type="SUPFAM" id="SSF51182">
    <property type="entry name" value="RmlC-like cupins"/>
    <property type="match status" value="1"/>
</dbReference>
<sequence>MWQRRLFTHVTAMPWRNGQGVTRIIAEDNTHTLPAWRLSVADLLYDAPFSAFAGWQRSIALLGRGALVLREKTGAWCHTLEAFCEPYVFAGEDEVLSSCPSGAVRALNLMLRHSGHAEQKEDFVLHQKRFSIRNTGQTKNNYFLFPSTGRWIMCSGGVEHSVTAGAVWYCTSETVQNTVLEPMEEESSLYYIRT</sequence>